<comment type="cofactor">
    <cofactor evidence="1">
        <name>Mo-bis(molybdopterin guanine dinucleotide)</name>
        <dbReference type="ChEBI" id="CHEBI:60539"/>
    </cofactor>
</comment>
<accession>A0A4U9UTQ1</accession>
<name>A0A4U9UTQ1_SERFO</name>
<evidence type="ECO:0000313" key="5">
    <source>
        <dbReference type="EMBL" id="VTR35532.1"/>
    </source>
</evidence>
<dbReference type="InterPro" id="IPR050612">
    <property type="entry name" value="Prok_Mopterin_Oxidored"/>
</dbReference>
<dbReference type="GO" id="GO:0050626">
    <property type="term" value="F:trimethylamine-N-oxide reductase (cytochrome c) activity"/>
    <property type="evidence" value="ECO:0007669"/>
    <property type="project" value="UniProtKB-EC"/>
</dbReference>
<proteinExistence type="predicted"/>
<dbReference type="AlphaFoldDB" id="A0A4U9UTQ1"/>
<reference evidence="5" key="1">
    <citation type="submission" date="2019-05" db="EMBL/GenBank/DDBJ databases">
        <authorList>
            <consortium name="Pathogen Informatics"/>
        </authorList>
    </citation>
    <scope>NUCLEOTIDE SEQUENCE [LARGE SCALE GENOMIC DNA]</scope>
    <source>
        <strain evidence="5">NCTC12965</strain>
    </source>
</reference>
<gene>
    <name evidence="5" type="primary">torZ_4</name>
    <name evidence="5" type="ORF">NCTC12965_03807</name>
</gene>
<evidence type="ECO:0000256" key="2">
    <source>
        <dbReference type="ARBA" id="ARBA00022505"/>
    </source>
</evidence>
<protein>
    <submittedName>
        <fullName evidence="5">Trimethylamine-N-oxide reductase 2</fullName>
        <ecNumber evidence="5">1.7.2.3</ecNumber>
    </submittedName>
</protein>
<dbReference type="PANTHER" id="PTHR43742:SF10">
    <property type="entry name" value="TRIMETHYLAMINE-N-OXIDE REDUCTASE 2"/>
    <property type="match status" value="1"/>
</dbReference>
<dbReference type="GO" id="GO:0030288">
    <property type="term" value="C:outer membrane-bounded periplasmic space"/>
    <property type="evidence" value="ECO:0007669"/>
    <property type="project" value="TreeGrafter"/>
</dbReference>
<keyword evidence="2" id="KW-0500">Molybdenum</keyword>
<dbReference type="GO" id="GO:0009061">
    <property type="term" value="P:anaerobic respiration"/>
    <property type="evidence" value="ECO:0007669"/>
    <property type="project" value="TreeGrafter"/>
</dbReference>
<dbReference type="Gene3D" id="3.40.50.740">
    <property type="match status" value="1"/>
</dbReference>
<dbReference type="InterPro" id="IPR006656">
    <property type="entry name" value="Mopterin_OxRdtase"/>
</dbReference>
<dbReference type="SUPFAM" id="SSF53706">
    <property type="entry name" value="Formate dehydrogenase/DMSO reductase, domains 1-3"/>
    <property type="match status" value="1"/>
</dbReference>
<evidence type="ECO:0000256" key="3">
    <source>
        <dbReference type="ARBA" id="ARBA00023002"/>
    </source>
</evidence>
<evidence type="ECO:0000256" key="1">
    <source>
        <dbReference type="ARBA" id="ARBA00001942"/>
    </source>
</evidence>
<dbReference type="Pfam" id="PF00384">
    <property type="entry name" value="Molybdopterin"/>
    <property type="match status" value="1"/>
</dbReference>
<dbReference type="EC" id="1.7.2.3" evidence="5"/>
<feature type="domain" description="Molybdopterin oxidoreductase" evidence="4">
    <location>
        <begin position="1"/>
        <end position="52"/>
    </location>
</feature>
<dbReference type="GO" id="GO:0009055">
    <property type="term" value="F:electron transfer activity"/>
    <property type="evidence" value="ECO:0007669"/>
    <property type="project" value="TreeGrafter"/>
</dbReference>
<dbReference type="GO" id="GO:0030151">
    <property type="term" value="F:molybdenum ion binding"/>
    <property type="evidence" value="ECO:0007669"/>
    <property type="project" value="TreeGrafter"/>
</dbReference>
<dbReference type="EMBL" id="CABEEZ010000080">
    <property type="protein sequence ID" value="VTR35532.1"/>
    <property type="molecule type" value="Genomic_DNA"/>
</dbReference>
<sequence>MVYVAGGNTFHQHQDTNNLVKAWQRPETIVVNEPYWTATAKHADIVLPATTSY</sequence>
<dbReference type="PANTHER" id="PTHR43742">
    <property type="entry name" value="TRIMETHYLAMINE-N-OXIDE REDUCTASE"/>
    <property type="match status" value="1"/>
</dbReference>
<evidence type="ECO:0000259" key="4">
    <source>
        <dbReference type="Pfam" id="PF00384"/>
    </source>
</evidence>
<keyword evidence="3 5" id="KW-0560">Oxidoreductase</keyword>
<organism evidence="5">
    <name type="scientific">Serratia fonticola</name>
    <dbReference type="NCBI Taxonomy" id="47917"/>
    <lineage>
        <taxon>Bacteria</taxon>
        <taxon>Pseudomonadati</taxon>
        <taxon>Pseudomonadota</taxon>
        <taxon>Gammaproteobacteria</taxon>
        <taxon>Enterobacterales</taxon>
        <taxon>Yersiniaceae</taxon>
        <taxon>Serratia</taxon>
    </lineage>
</organism>